<dbReference type="InterPro" id="IPR035396">
    <property type="entry name" value="Bac_rhamnosid6H"/>
</dbReference>
<dbReference type="InterPro" id="IPR012341">
    <property type="entry name" value="6hp_glycosidase-like_sf"/>
</dbReference>
<evidence type="ECO:0008006" key="4">
    <source>
        <dbReference type="Google" id="ProtNLM"/>
    </source>
</evidence>
<feature type="domain" description="Alpha-L-rhamnosidase concanavalin-like" evidence="1">
    <location>
        <begin position="23"/>
        <end position="112"/>
    </location>
</feature>
<name>X1HLX5_9ZZZZ</name>
<gene>
    <name evidence="3" type="ORF">S03H2_34735</name>
</gene>
<dbReference type="AlphaFoldDB" id="X1HLX5"/>
<evidence type="ECO:0000259" key="1">
    <source>
        <dbReference type="Pfam" id="PF05592"/>
    </source>
</evidence>
<feature type="non-terminal residue" evidence="3">
    <location>
        <position position="205"/>
    </location>
</feature>
<sequence length="205" mass="23392">MAYRALPPVRVLKTIPAVSVKAHDDGYRFDIGVESTGWARIKVRGKTGQKIVIKYPGASSHTLGRYQTCEYICKGEGDEFYEPRFAFNGYRYVDVYGLDYTPEVTDLVGCQVVSDLQTVGSFSCSDERINYLQQVNRLTIQNYNVQMPMDPVREKVCWTQDVQSNFETSAYNFNLYAIYSKWQDDYIDAVLDNGFVPTVVPSCFD</sequence>
<dbReference type="Pfam" id="PF17389">
    <property type="entry name" value="Bac_rhamnosid6H"/>
    <property type="match status" value="1"/>
</dbReference>
<dbReference type="InterPro" id="IPR008902">
    <property type="entry name" value="Rhamnosid_concanavalin"/>
</dbReference>
<organism evidence="3">
    <name type="scientific">marine sediment metagenome</name>
    <dbReference type="NCBI Taxonomy" id="412755"/>
    <lineage>
        <taxon>unclassified sequences</taxon>
        <taxon>metagenomes</taxon>
        <taxon>ecological metagenomes</taxon>
    </lineage>
</organism>
<accession>X1HLX5</accession>
<reference evidence="3" key="1">
    <citation type="journal article" date="2014" name="Front. Microbiol.">
        <title>High frequency of phylogenetically diverse reductive dehalogenase-homologous genes in deep subseafloor sedimentary metagenomes.</title>
        <authorList>
            <person name="Kawai M."/>
            <person name="Futagami T."/>
            <person name="Toyoda A."/>
            <person name="Takaki Y."/>
            <person name="Nishi S."/>
            <person name="Hori S."/>
            <person name="Arai W."/>
            <person name="Tsubouchi T."/>
            <person name="Morono Y."/>
            <person name="Uchiyama I."/>
            <person name="Ito T."/>
            <person name="Fujiyama A."/>
            <person name="Inagaki F."/>
            <person name="Takami H."/>
        </authorList>
    </citation>
    <scope>NUCLEOTIDE SEQUENCE</scope>
    <source>
        <strain evidence="3">Expedition CK06-06</strain>
    </source>
</reference>
<dbReference type="Pfam" id="PF05592">
    <property type="entry name" value="Bac_rhamnosid"/>
    <property type="match status" value="1"/>
</dbReference>
<evidence type="ECO:0000313" key="3">
    <source>
        <dbReference type="EMBL" id="GAH58035.1"/>
    </source>
</evidence>
<dbReference type="PANTHER" id="PTHR33307:SF6">
    <property type="entry name" value="ALPHA-RHAMNOSIDASE (EUROFUNG)-RELATED"/>
    <property type="match status" value="1"/>
</dbReference>
<protein>
    <recommendedName>
        <fullName evidence="4">Alpha-L-rhamnosidase</fullName>
    </recommendedName>
</protein>
<dbReference type="Gene3D" id="1.50.10.10">
    <property type="match status" value="1"/>
</dbReference>
<dbReference type="PANTHER" id="PTHR33307">
    <property type="entry name" value="ALPHA-RHAMNOSIDASE (EUROFUNG)"/>
    <property type="match status" value="1"/>
</dbReference>
<evidence type="ECO:0000259" key="2">
    <source>
        <dbReference type="Pfam" id="PF17389"/>
    </source>
</evidence>
<dbReference type="GO" id="GO:0005975">
    <property type="term" value="P:carbohydrate metabolic process"/>
    <property type="evidence" value="ECO:0007669"/>
    <property type="project" value="InterPro"/>
</dbReference>
<proteinExistence type="predicted"/>
<dbReference type="EMBL" id="BARU01021212">
    <property type="protein sequence ID" value="GAH58035.1"/>
    <property type="molecule type" value="Genomic_DNA"/>
</dbReference>
<comment type="caution">
    <text evidence="3">The sequence shown here is derived from an EMBL/GenBank/DDBJ whole genome shotgun (WGS) entry which is preliminary data.</text>
</comment>
<feature type="domain" description="Alpha-L-rhamnosidase six-hairpin glycosidase" evidence="2">
    <location>
        <begin position="118"/>
        <end position="203"/>
    </location>
</feature>
<dbReference type="Gene3D" id="2.60.120.260">
    <property type="entry name" value="Galactose-binding domain-like"/>
    <property type="match status" value="1"/>
</dbReference>
<dbReference type="InterPro" id="IPR016007">
    <property type="entry name" value="Alpha_rhamnosid"/>
</dbReference>